<reference evidence="2" key="1">
    <citation type="submission" date="2020-06" db="EMBL/GenBank/DDBJ databases">
        <authorList>
            <person name="Li T."/>
            <person name="Hu X."/>
            <person name="Zhang T."/>
            <person name="Song X."/>
            <person name="Zhang H."/>
            <person name="Dai N."/>
            <person name="Sheng W."/>
            <person name="Hou X."/>
            <person name="Wei L."/>
        </authorList>
    </citation>
    <scope>NUCLEOTIDE SEQUENCE</scope>
    <source>
        <strain evidence="2">KEN1</strain>
        <tissue evidence="2">Leaf</tissue>
    </source>
</reference>
<proteinExistence type="predicted"/>
<protein>
    <submittedName>
        <fullName evidence="2">Uncharacterized protein</fullName>
    </submittedName>
</protein>
<dbReference type="EMBL" id="JACGWN010000003">
    <property type="protein sequence ID" value="KAL0456210.1"/>
    <property type="molecule type" value="Genomic_DNA"/>
</dbReference>
<accession>A0AAW2XWT7</accession>
<sequence length="365" mass="40599">MGAPTEEQAGIPFTEEVMADELPVNCRTTVIAEYDGTTDPQEHLSRFENAALLHRYTNGIKCRVFVTTFARAAQQWFNKLPSATIGKGRRITERLPIKVQHAALEVPSATQEVKASAFAQGLTDGDFFKSLAKKPATKFDVLLARAAKYINMEDVQASKREGRGEKRKENRDENPPKKSKMDFKDKKPAWPRVNMVYTPLTVPITEALMAVKARSTGLYQKYETDKGKEVKNSGPGSPAKDRPRISNMEKAEVNDPPRRGVIRMIVGSPASGDLQRARKTQVREAYGTTVKEIMDVEPVNDTPLIQFDQEEHSGPRIPGNDALVITALLANYEIERVFIDSGSSTDILFGEAYDQMRLGDAPSKQ</sequence>
<comment type="caution">
    <text evidence="2">The sequence shown here is derived from an EMBL/GenBank/DDBJ whole genome shotgun (WGS) entry which is preliminary data.</text>
</comment>
<name>A0AAW2XWT7_9LAMI</name>
<reference evidence="2" key="2">
    <citation type="journal article" date="2024" name="Plant">
        <title>Genomic evolution and insights into agronomic trait innovations of Sesamum species.</title>
        <authorList>
            <person name="Miao H."/>
            <person name="Wang L."/>
            <person name="Qu L."/>
            <person name="Liu H."/>
            <person name="Sun Y."/>
            <person name="Le M."/>
            <person name="Wang Q."/>
            <person name="Wei S."/>
            <person name="Zheng Y."/>
            <person name="Lin W."/>
            <person name="Duan Y."/>
            <person name="Cao H."/>
            <person name="Xiong S."/>
            <person name="Wang X."/>
            <person name="Wei L."/>
            <person name="Li C."/>
            <person name="Ma Q."/>
            <person name="Ju M."/>
            <person name="Zhao R."/>
            <person name="Li G."/>
            <person name="Mu C."/>
            <person name="Tian Q."/>
            <person name="Mei H."/>
            <person name="Zhang T."/>
            <person name="Gao T."/>
            <person name="Zhang H."/>
        </authorList>
    </citation>
    <scope>NUCLEOTIDE SEQUENCE</scope>
    <source>
        <strain evidence="2">KEN1</strain>
    </source>
</reference>
<dbReference type="AlphaFoldDB" id="A0AAW2XWT7"/>
<feature type="compositionally biased region" description="Basic and acidic residues" evidence="1">
    <location>
        <begin position="239"/>
        <end position="249"/>
    </location>
</feature>
<feature type="region of interest" description="Disordered" evidence="1">
    <location>
        <begin position="156"/>
        <end position="186"/>
    </location>
</feature>
<feature type="region of interest" description="Disordered" evidence="1">
    <location>
        <begin position="224"/>
        <end position="249"/>
    </location>
</feature>
<evidence type="ECO:0000256" key="1">
    <source>
        <dbReference type="SAM" id="MobiDB-lite"/>
    </source>
</evidence>
<evidence type="ECO:0000313" key="2">
    <source>
        <dbReference type="EMBL" id="KAL0456210.1"/>
    </source>
</evidence>
<organism evidence="2">
    <name type="scientific">Sesamum latifolium</name>
    <dbReference type="NCBI Taxonomy" id="2727402"/>
    <lineage>
        <taxon>Eukaryota</taxon>
        <taxon>Viridiplantae</taxon>
        <taxon>Streptophyta</taxon>
        <taxon>Embryophyta</taxon>
        <taxon>Tracheophyta</taxon>
        <taxon>Spermatophyta</taxon>
        <taxon>Magnoliopsida</taxon>
        <taxon>eudicotyledons</taxon>
        <taxon>Gunneridae</taxon>
        <taxon>Pentapetalae</taxon>
        <taxon>asterids</taxon>
        <taxon>lamiids</taxon>
        <taxon>Lamiales</taxon>
        <taxon>Pedaliaceae</taxon>
        <taxon>Sesamum</taxon>
    </lineage>
</organism>
<gene>
    <name evidence="2" type="ORF">Slati_0960200</name>
</gene>